<gene>
    <name evidence="6" type="ORF">Prum_047030</name>
</gene>
<dbReference type="InterPro" id="IPR002543">
    <property type="entry name" value="FtsK_dom"/>
</dbReference>
<keyword evidence="4" id="KW-0812">Transmembrane</keyword>
<dbReference type="SUPFAM" id="SSF52540">
    <property type="entry name" value="P-loop containing nucleoside triphosphate hydrolases"/>
    <property type="match status" value="1"/>
</dbReference>
<evidence type="ECO:0000256" key="3">
    <source>
        <dbReference type="PROSITE-ProRule" id="PRU00289"/>
    </source>
</evidence>
<organism evidence="6 7">
    <name type="scientific">Phytohabitans rumicis</name>
    <dbReference type="NCBI Taxonomy" id="1076125"/>
    <lineage>
        <taxon>Bacteria</taxon>
        <taxon>Bacillati</taxon>
        <taxon>Actinomycetota</taxon>
        <taxon>Actinomycetes</taxon>
        <taxon>Micromonosporales</taxon>
        <taxon>Micromonosporaceae</taxon>
    </lineage>
</organism>
<reference evidence="6 7" key="1">
    <citation type="submission" date="2020-03" db="EMBL/GenBank/DDBJ databases">
        <title>Whole genome shotgun sequence of Phytohabitans rumicis NBRC 108638.</title>
        <authorList>
            <person name="Komaki H."/>
            <person name="Tamura T."/>
        </authorList>
    </citation>
    <scope>NUCLEOTIDE SEQUENCE [LARGE SCALE GENOMIC DNA]</scope>
    <source>
        <strain evidence="6 7">NBRC 108638</strain>
    </source>
</reference>
<dbReference type="AlphaFoldDB" id="A0A6V8L8B8"/>
<keyword evidence="7" id="KW-1185">Reference proteome</keyword>
<feature type="binding site" evidence="3">
    <location>
        <begin position="293"/>
        <end position="300"/>
    </location>
    <ligand>
        <name>ATP</name>
        <dbReference type="ChEBI" id="CHEBI:30616"/>
    </ligand>
</feature>
<keyword evidence="2 3" id="KW-0067">ATP-binding</keyword>
<feature type="transmembrane region" description="Helical" evidence="4">
    <location>
        <begin position="73"/>
        <end position="91"/>
    </location>
</feature>
<comment type="caution">
    <text evidence="6">The sequence shown here is derived from an EMBL/GenBank/DDBJ whole genome shotgun (WGS) entry which is preliminary data.</text>
</comment>
<keyword evidence="4" id="KW-1133">Transmembrane helix</keyword>
<dbReference type="GO" id="GO:0005524">
    <property type="term" value="F:ATP binding"/>
    <property type="evidence" value="ECO:0007669"/>
    <property type="project" value="UniProtKB-UniRule"/>
</dbReference>
<dbReference type="PANTHER" id="PTHR22683">
    <property type="entry name" value="SPORULATION PROTEIN RELATED"/>
    <property type="match status" value="1"/>
</dbReference>
<evidence type="ECO:0000259" key="5">
    <source>
        <dbReference type="PROSITE" id="PS50901"/>
    </source>
</evidence>
<dbReference type="Gene3D" id="3.40.50.300">
    <property type="entry name" value="P-loop containing nucleotide triphosphate hydrolases"/>
    <property type="match status" value="1"/>
</dbReference>
<evidence type="ECO:0000313" key="7">
    <source>
        <dbReference type="Proteomes" id="UP000482960"/>
    </source>
</evidence>
<dbReference type="InterPro" id="IPR050206">
    <property type="entry name" value="FtsK/SpoIIIE/SftA"/>
</dbReference>
<proteinExistence type="predicted"/>
<dbReference type="GO" id="GO:0003677">
    <property type="term" value="F:DNA binding"/>
    <property type="evidence" value="ECO:0007669"/>
    <property type="project" value="InterPro"/>
</dbReference>
<dbReference type="RefSeq" id="WP_345537293.1">
    <property type="nucleotide sequence ID" value="NZ_BAABJB010000010.1"/>
</dbReference>
<evidence type="ECO:0000256" key="4">
    <source>
        <dbReference type="SAM" id="Phobius"/>
    </source>
</evidence>
<name>A0A6V8L8B8_9ACTN</name>
<sequence length="619" mass="67883">MRYRRRYRQHPYFWYDDRTITGMVVGAILAAIGTVIGTLARAAFRYRSELAPFAVAGVIVWCAQWTHTHHPGWWLPVTVSTVAVVAILAAFPRRWRRVGWPWLGRAAERAYIAVCVLLGGGWLAVATVAGPTAKPLPVLALVGVLICAVPWWAHRRRRAKVRIERILDGWPIVADAAGLTGSRVVSALGDEWGWRARIALPRGQTAAQVVNAIPAIESGLGVAPGAARAEPDPHRADRAYLRVLDKDPHADAIAYVRPEPGSASIHHPIPLGLFDDGSVVRVPLLRRNGLVGGVTDSGKSGVLNVALAYLAQCPDVAIWGIDLKGGMELAPWAPCMARFATTPAKAVAFLTAAVEEIQLREAEQVARGERVWEPTPDRPALVIVIDEYVELPDEAHPHADTIARLGRAVAVNLLIATQRPTQKAMTHNAVRSQMDIRICLRVRERRDVTLILGDGMLAAGWNAHKLDLPGKFLVSAREPQFQVPRPARAYYITLRDINSIVGEYGEYSPHTNADMPSEFDPDTYLVTDSGTEPPTAETFATPADVAVIDRPPTPERVLLEALRNAPEEGVTVPELVAVTEKPRVWVYRRLKQLSDAGHAHQVTWGHWRATTTTNPPDPT</sequence>
<evidence type="ECO:0000256" key="1">
    <source>
        <dbReference type="ARBA" id="ARBA00022741"/>
    </source>
</evidence>
<protein>
    <recommendedName>
        <fullName evidence="5">FtsK domain-containing protein</fullName>
    </recommendedName>
</protein>
<dbReference type="PROSITE" id="PS50901">
    <property type="entry name" value="FTSK"/>
    <property type="match status" value="1"/>
</dbReference>
<reference evidence="6 7" key="2">
    <citation type="submission" date="2020-03" db="EMBL/GenBank/DDBJ databases">
        <authorList>
            <person name="Ichikawa N."/>
            <person name="Kimura A."/>
            <person name="Kitahashi Y."/>
            <person name="Uohara A."/>
        </authorList>
    </citation>
    <scope>NUCLEOTIDE SEQUENCE [LARGE SCALE GENOMIC DNA]</scope>
    <source>
        <strain evidence="6 7">NBRC 108638</strain>
    </source>
</reference>
<evidence type="ECO:0000313" key="6">
    <source>
        <dbReference type="EMBL" id="GFJ91061.1"/>
    </source>
</evidence>
<keyword evidence="4" id="KW-0472">Membrane</keyword>
<dbReference type="Proteomes" id="UP000482960">
    <property type="component" value="Unassembled WGS sequence"/>
</dbReference>
<feature type="transmembrane region" description="Helical" evidence="4">
    <location>
        <begin position="136"/>
        <end position="153"/>
    </location>
</feature>
<dbReference type="InterPro" id="IPR027417">
    <property type="entry name" value="P-loop_NTPase"/>
</dbReference>
<feature type="domain" description="FtsK" evidence="5">
    <location>
        <begin position="266"/>
        <end position="449"/>
    </location>
</feature>
<feature type="transmembrane region" description="Helical" evidence="4">
    <location>
        <begin position="20"/>
        <end position="43"/>
    </location>
</feature>
<evidence type="ECO:0000256" key="2">
    <source>
        <dbReference type="ARBA" id="ARBA00022840"/>
    </source>
</evidence>
<accession>A0A6V8L8B8</accession>
<dbReference type="EMBL" id="BLPG01000001">
    <property type="protein sequence ID" value="GFJ91061.1"/>
    <property type="molecule type" value="Genomic_DNA"/>
</dbReference>
<dbReference type="PANTHER" id="PTHR22683:SF41">
    <property type="entry name" value="DNA TRANSLOCASE FTSK"/>
    <property type="match status" value="1"/>
</dbReference>
<keyword evidence="1 3" id="KW-0547">Nucleotide-binding</keyword>
<feature type="transmembrane region" description="Helical" evidence="4">
    <location>
        <begin position="111"/>
        <end position="130"/>
    </location>
</feature>